<dbReference type="InterPro" id="IPR029063">
    <property type="entry name" value="SAM-dependent_MTases_sf"/>
</dbReference>
<dbReference type="GO" id="GO:0009007">
    <property type="term" value="F:site-specific DNA-methyltransferase (adenine-specific) activity"/>
    <property type="evidence" value="ECO:0007669"/>
    <property type="project" value="UniProtKB-EC"/>
</dbReference>
<evidence type="ECO:0000256" key="1">
    <source>
        <dbReference type="ARBA" id="ARBA00011900"/>
    </source>
</evidence>
<keyword evidence="5" id="KW-0680">Restriction system</keyword>
<evidence type="ECO:0000256" key="5">
    <source>
        <dbReference type="ARBA" id="ARBA00022747"/>
    </source>
</evidence>
<dbReference type="Pfam" id="PF07669">
    <property type="entry name" value="Eco57I"/>
    <property type="match status" value="1"/>
</dbReference>
<dbReference type="AlphaFoldDB" id="D3SPP1"/>
<dbReference type="eggNOG" id="COG0827">
    <property type="taxonomic scope" value="Bacteria"/>
</dbReference>
<dbReference type="EC" id="2.1.1.72" evidence="1"/>
<evidence type="ECO:0000256" key="4">
    <source>
        <dbReference type="ARBA" id="ARBA00022691"/>
    </source>
</evidence>
<gene>
    <name evidence="11" type="ordered locus">Thal_0494</name>
</gene>
<dbReference type="KEGG" id="tal:Thal_0494"/>
<protein>
    <recommendedName>
        <fullName evidence="1">site-specific DNA-methyltransferase (adenine-specific)</fullName>
        <ecNumber evidence="1">2.1.1.72</ecNumber>
    </recommendedName>
</protein>
<dbReference type="Proteomes" id="UP000002043">
    <property type="component" value="Chromosome"/>
</dbReference>
<organism evidence="11 12">
    <name type="scientific">Thermocrinis albus (strain DSM 14484 / JCM 11386 / HI 11/12)</name>
    <dbReference type="NCBI Taxonomy" id="638303"/>
    <lineage>
        <taxon>Bacteria</taxon>
        <taxon>Pseudomonadati</taxon>
        <taxon>Aquificota</taxon>
        <taxon>Aquificia</taxon>
        <taxon>Aquificales</taxon>
        <taxon>Aquificaceae</taxon>
        <taxon>Thermocrinis</taxon>
    </lineage>
</organism>
<evidence type="ECO:0000313" key="12">
    <source>
        <dbReference type="Proteomes" id="UP000002043"/>
    </source>
</evidence>
<dbReference type="GO" id="GO:0003677">
    <property type="term" value="F:DNA binding"/>
    <property type="evidence" value="ECO:0007669"/>
    <property type="project" value="UniProtKB-KW"/>
</dbReference>
<dbReference type="STRING" id="638303.Thal_0494"/>
<feature type="coiled-coil region" evidence="8">
    <location>
        <begin position="1081"/>
        <end position="1108"/>
    </location>
</feature>
<sequence length="1119" mass="131446">MQELVKSLAEDFSIEKLSELLLSKNPNFTIYQPPERKYDYEDDYFSEVYKVAEGKLNDGKAFHVFAIKTSGELKERTSKKKQYEFGRRILKDNYIQSGFFVFYDDNKNFRFSLIYTIPKGTKAEYSYYKRYTYYVERGKPYRTFVKALTEAKFDTLENIISAFSTLPLTREFYTEIQNWFAWALKEESKCFFPGGKLEENLIRLLTRLIFVWFLKERGLIPEEIFDERWLKDVVKDFGNGDKYYNVVLQNLFFATMNTYPRERSWTYFRYKQFINLDPQEYIKIFEKVPFINGGLFECLDDEDNKKFIDGFSENEEWRAKIPDELFFGEERKVDLTDFYGERKRVKVRGLINILKDYNFTADENSPIDVEVSLDPKLLGIIFENLLAAYNQETQTSERKATGSYYTPPEIVDFMVEESLVEYFKNKTSIPEEKIRELLSYSDEKPEISDKEKEEIIKAIDELKILDPAVGSGAFPMGILHKLVHILEKIDENNELLKKKQREKAQHEVEDESFDESINNPDYARKLYLIRNSIYGVDIQRIATQICKLRFFLSLIIYQKIDPNKENYGIRPLPHLETKFVAANILIGLEEKRQLSFGDEKIKGYIAKLKEVYEEYFSPGKREEKGEIQKEAREIILKIEEELKRSGWKSEEAEKIANLNIFDQTAKADWFDPELMFGVEDGFDIVIGNPPYVRQERIKDLKPLLQRQGYQTFTSTADLYVYFYEKGYNLLKDNGILTFISSNKWMRAKYGEKLRKFLKENTEIEHLIDFGGYRVFEQTVDTNIILFKKKKPKKGHIVKYLVVKQDEVEDNLIDYIRANLKTIPQEKLSEKAFILADDEVLALKEKIEKVGKPLKEWDVKIYRGVLTGYNEAFIIDTETRNRILANCKTEEERKRTEELIKPVLRGRDIFKWGYKWAGLWVILTTKEVNISGLPALEEYLKQYKFALEKRAGNQKWFQLQAAPSKEKLNCLLKDKIGYSDISLKFALVPDTTVGLNTTYFIIPVRHVLLKYLLGVLNSKLVAFYYNQVAASLSGKTTRSFNIYVEQLPIPPITPQNQHIARQIEELVDQILAITKSEDYPQNTQKQEQVKALEQQINKLVYELYQLTEDEINIIEGGNIS</sequence>
<dbReference type="InterPro" id="IPR011639">
    <property type="entry name" value="MethylTrfase_TaqI-like_dom"/>
</dbReference>
<evidence type="ECO:0000256" key="8">
    <source>
        <dbReference type="SAM" id="Coils"/>
    </source>
</evidence>
<dbReference type="GO" id="GO:0032259">
    <property type="term" value="P:methylation"/>
    <property type="evidence" value="ECO:0007669"/>
    <property type="project" value="UniProtKB-KW"/>
</dbReference>
<dbReference type="HOGENOM" id="CLU_002539_1_0_0"/>
<evidence type="ECO:0000256" key="7">
    <source>
        <dbReference type="ARBA" id="ARBA00047942"/>
    </source>
</evidence>
<keyword evidence="8" id="KW-0175">Coiled coil</keyword>
<dbReference type="eggNOG" id="COG1002">
    <property type="taxonomic scope" value="Bacteria"/>
</dbReference>
<dbReference type="PANTHER" id="PTHR33841">
    <property type="entry name" value="DNA METHYLTRANSFERASE YEEA-RELATED"/>
    <property type="match status" value="1"/>
</dbReference>
<dbReference type="InterPro" id="IPR025931">
    <property type="entry name" value="TaqI_C"/>
</dbReference>
<feature type="domain" description="Type II methyltransferase M.TaqI-like" evidence="9">
    <location>
        <begin position="531"/>
        <end position="775"/>
    </location>
</feature>
<dbReference type="RefSeq" id="WP_012991535.1">
    <property type="nucleotide sequence ID" value="NC_013894.1"/>
</dbReference>
<dbReference type="EMBL" id="CP001931">
    <property type="protein sequence ID" value="ADC89128.1"/>
    <property type="molecule type" value="Genomic_DNA"/>
</dbReference>
<keyword evidence="2" id="KW-0489">Methyltransferase</keyword>
<dbReference type="PANTHER" id="PTHR33841:SF1">
    <property type="entry name" value="DNA METHYLTRANSFERASE A"/>
    <property type="match status" value="1"/>
</dbReference>
<dbReference type="PROSITE" id="PS00092">
    <property type="entry name" value="N6_MTASE"/>
    <property type="match status" value="1"/>
</dbReference>
<dbReference type="InterPro" id="IPR002052">
    <property type="entry name" value="DNA_methylase_N6_adenine_CS"/>
</dbReference>
<evidence type="ECO:0000313" key="11">
    <source>
        <dbReference type="EMBL" id="ADC89128.1"/>
    </source>
</evidence>
<evidence type="ECO:0000256" key="6">
    <source>
        <dbReference type="ARBA" id="ARBA00023125"/>
    </source>
</evidence>
<name>D3SPP1_THEAH</name>
<dbReference type="REBASE" id="24260">
    <property type="entry name" value="TalEORF494P"/>
</dbReference>
<reference evidence="12" key="1">
    <citation type="journal article" date="2010" name="Stand. Genomic Sci.">
        <title>Complete genome sequence of Thermocrinis albus type strain (HI 11/12T).</title>
        <authorList>
            <person name="Wirth R."/>
            <person name="Sikorski J."/>
            <person name="Brambilla E."/>
            <person name="Misra M."/>
            <person name="Lapidus A."/>
            <person name="Copeland A."/>
            <person name="Nolan M."/>
            <person name="Lucas S."/>
            <person name="Chen F."/>
            <person name="Tice H."/>
            <person name="Cheng J.F."/>
            <person name="Han C."/>
            <person name="Detter J.C."/>
            <person name="Tapia R."/>
            <person name="Bruce D."/>
            <person name="Goodwin L."/>
            <person name="Pitluck S."/>
            <person name="Pati A."/>
            <person name="Anderson I."/>
            <person name="Ivanova N."/>
            <person name="Mavromatis K."/>
            <person name="Mikhailova N."/>
            <person name="Chen A."/>
            <person name="Palaniappan K."/>
            <person name="Bilek Y."/>
            <person name="Hader T."/>
            <person name="Land M."/>
            <person name="Hauser L."/>
            <person name="Chang Y.J."/>
            <person name="Jeffries C.D."/>
            <person name="Tindall B.J."/>
            <person name="Rohde M."/>
            <person name="Goker M."/>
            <person name="Bristow J."/>
            <person name="Eisen J.A."/>
            <person name="Markowitz V."/>
            <person name="Hugenholtz P."/>
            <person name="Kyrpides N.C."/>
            <person name="Klenk H.P."/>
        </authorList>
    </citation>
    <scope>NUCLEOTIDE SEQUENCE [LARGE SCALE GENOMIC DNA]</scope>
    <source>
        <strain evidence="12">DSM 14484 / JCM 11386 / HI 11/12</strain>
    </source>
</reference>
<keyword evidence="3" id="KW-0808">Transferase</keyword>
<evidence type="ECO:0000256" key="3">
    <source>
        <dbReference type="ARBA" id="ARBA00022679"/>
    </source>
</evidence>
<accession>D3SPP1</accession>
<dbReference type="PRINTS" id="PR00507">
    <property type="entry name" value="N12N6MTFRASE"/>
</dbReference>
<keyword evidence="4" id="KW-0949">S-adenosyl-L-methionine</keyword>
<feature type="domain" description="TaqI-like C-terminal specificity" evidence="10">
    <location>
        <begin position="900"/>
        <end position="1048"/>
    </location>
</feature>
<dbReference type="Gene3D" id="3.40.50.150">
    <property type="entry name" value="Vaccinia Virus protein VP39"/>
    <property type="match status" value="1"/>
</dbReference>
<keyword evidence="6" id="KW-0238">DNA-binding</keyword>
<dbReference type="OrthoDB" id="9814572at2"/>
<comment type="catalytic activity">
    <reaction evidence="7">
        <text>a 2'-deoxyadenosine in DNA + S-adenosyl-L-methionine = an N(6)-methyl-2'-deoxyadenosine in DNA + S-adenosyl-L-homocysteine + H(+)</text>
        <dbReference type="Rhea" id="RHEA:15197"/>
        <dbReference type="Rhea" id="RHEA-COMP:12418"/>
        <dbReference type="Rhea" id="RHEA-COMP:12419"/>
        <dbReference type="ChEBI" id="CHEBI:15378"/>
        <dbReference type="ChEBI" id="CHEBI:57856"/>
        <dbReference type="ChEBI" id="CHEBI:59789"/>
        <dbReference type="ChEBI" id="CHEBI:90615"/>
        <dbReference type="ChEBI" id="CHEBI:90616"/>
        <dbReference type="EC" id="2.1.1.72"/>
    </reaction>
</comment>
<dbReference type="InterPro" id="IPR050953">
    <property type="entry name" value="N4_N6_ade-DNA_methylase"/>
</dbReference>
<evidence type="ECO:0000259" key="9">
    <source>
        <dbReference type="Pfam" id="PF07669"/>
    </source>
</evidence>
<keyword evidence="12" id="KW-1185">Reference proteome</keyword>
<evidence type="ECO:0000256" key="2">
    <source>
        <dbReference type="ARBA" id="ARBA00022603"/>
    </source>
</evidence>
<dbReference type="GO" id="GO:0009307">
    <property type="term" value="P:DNA restriction-modification system"/>
    <property type="evidence" value="ECO:0007669"/>
    <property type="project" value="UniProtKB-KW"/>
</dbReference>
<dbReference type="Pfam" id="PF12950">
    <property type="entry name" value="TaqI_C"/>
    <property type="match status" value="1"/>
</dbReference>
<proteinExistence type="predicted"/>
<dbReference type="SUPFAM" id="SSF53335">
    <property type="entry name" value="S-adenosyl-L-methionine-dependent methyltransferases"/>
    <property type="match status" value="1"/>
</dbReference>
<evidence type="ECO:0000259" key="10">
    <source>
        <dbReference type="Pfam" id="PF12950"/>
    </source>
</evidence>